<dbReference type="RefSeq" id="XP_011411240.1">
    <property type="nucleotide sequence ID" value="XM_011412938.1"/>
</dbReference>
<reference evidence="1 2" key="2">
    <citation type="journal article" date="2014" name="Proc. Natl. Acad. Sci. U.S.A.">
        <title>Trajectory and genomic determinants of fungal-pathogen speciation and host adaptation.</title>
        <authorList>
            <person name="Hu X."/>
            <person name="Xiao G."/>
            <person name="Zheng P."/>
            <person name="Shang Y."/>
            <person name="Su Y."/>
            <person name="Zhang X."/>
            <person name="Liu X."/>
            <person name="Zhan S."/>
            <person name="St Leger R.J."/>
            <person name="Wang C."/>
        </authorList>
    </citation>
    <scope>GENOME REANNOTATION</scope>
    <source>
        <strain evidence="2">ARSEF 23 / ATCC MYA-3075</strain>
    </source>
</reference>
<name>A0A0B2XJ02_METRA</name>
<dbReference type="Proteomes" id="UP000002498">
    <property type="component" value="Unassembled WGS sequence"/>
</dbReference>
<dbReference type="KEGG" id="maj:MAA_10993"/>
<dbReference type="EMBL" id="ADNJ02000003">
    <property type="protein sequence ID" value="KHO11477.1"/>
    <property type="molecule type" value="Genomic_DNA"/>
</dbReference>
<dbReference type="HOGENOM" id="CLU_2197569_0_0_1"/>
<dbReference type="GeneID" id="23632441"/>
<gene>
    <name evidence="1" type="ORF">MAA_10993</name>
</gene>
<evidence type="ECO:0000313" key="1">
    <source>
        <dbReference type="EMBL" id="KHO11477.1"/>
    </source>
</evidence>
<organism evidence="1 2">
    <name type="scientific">Metarhizium robertsii (strain ARSEF 23 / ATCC MYA-3075)</name>
    <name type="common">Metarhizium anisopliae (strain ARSEF 23)</name>
    <dbReference type="NCBI Taxonomy" id="655844"/>
    <lineage>
        <taxon>Eukaryota</taxon>
        <taxon>Fungi</taxon>
        <taxon>Dikarya</taxon>
        <taxon>Ascomycota</taxon>
        <taxon>Pezizomycotina</taxon>
        <taxon>Sordariomycetes</taxon>
        <taxon>Hypocreomycetidae</taxon>
        <taxon>Hypocreales</taxon>
        <taxon>Clavicipitaceae</taxon>
        <taxon>Metarhizium</taxon>
    </lineage>
</organism>
<protein>
    <submittedName>
        <fullName evidence="1">Insulin-induced protein</fullName>
    </submittedName>
</protein>
<comment type="caution">
    <text evidence="1">The sequence shown here is derived from an EMBL/GenBank/DDBJ whole genome shotgun (WGS) entry which is preliminary data.</text>
</comment>
<proteinExistence type="predicted"/>
<sequence length="108" mass="11466">MPSVRNGLRVTARCAASCACNKNGAKRQTLSHAVTSSSTAGFKTRQAKAVFVKREAQNGAMRMQRGGPGDSLDTLAVSRPVDTAMPQKRKSILAFLGNNDELDTEQAG</sequence>
<accession>A0A0B2XJ02</accession>
<keyword evidence="2" id="KW-1185">Reference proteome</keyword>
<reference evidence="1 2" key="1">
    <citation type="journal article" date="2011" name="PLoS Genet.">
        <title>Genome sequencing and comparative transcriptomics of the model entomopathogenic fungi Metarhizium anisopliae and M. acridum.</title>
        <authorList>
            <person name="Gao Q."/>
            <person name="Jin K."/>
            <person name="Ying S.H."/>
            <person name="Zhang Y."/>
            <person name="Xiao G."/>
            <person name="Shang Y."/>
            <person name="Duan Z."/>
            <person name="Hu X."/>
            <person name="Xie X.Q."/>
            <person name="Zhou G."/>
            <person name="Peng G."/>
            <person name="Luo Z."/>
            <person name="Huang W."/>
            <person name="Wang B."/>
            <person name="Fang W."/>
            <person name="Wang S."/>
            <person name="Zhong Y."/>
            <person name="Ma L.J."/>
            <person name="St Leger R.J."/>
            <person name="Zhao G.P."/>
            <person name="Pei Y."/>
            <person name="Feng M.G."/>
            <person name="Xia Y."/>
            <person name="Wang C."/>
        </authorList>
    </citation>
    <scope>NUCLEOTIDE SEQUENCE [LARGE SCALE GENOMIC DNA]</scope>
    <source>
        <strain evidence="2">ARSEF 23 / ATCC MYA-3075</strain>
    </source>
</reference>
<dbReference type="AlphaFoldDB" id="A0A0B2XJ02"/>
<evidence type="ECO:0000313" key="2">
    <source>
        <dbReference type="Proteomes" id="UP000002498"/>
    </source>
</evidence>